<dbReference type="InterPro" id="IPR000742">
    <property type="entry name" value="EGF"/>
</dbReference>
<dbReference type="InterPro" id="IPR002870">
    <property type="entry name" value="Peptidase_M12B_N"/>
</dbReference>
<evidence type="ECO:0000256" key="3">
    <source>
        <dbReference type="ARBA" id="ARBA00022525"/>
    </source>
</evidence>
<feature type="chain" id="PRO_5046176035" evidence="15">
    <location>
        <begin position="42"/>
        <end position="956"/>
    </location>
</feature>
<evidence type="ECO:0000256" key="8">
    <source>
        <dbReference type="ARBA" id="ARBA00023157"/>
    </source>
</evidence>
<feature type="region of interest" description="Disordered" evidence="13">
    <location>
        <begin position="932"/>
        <end position="956"/>
    </location>
</feature>
<keyword evidence="12" id="KW-0862">Zinc</keyword>
<dbReference type="PROSITE" id="PS01186">
    <property type="entry name" value="EGF_2"/>
    <property type="match status" value="1"/>
</dbReference>
<dbReference type="GeneID" id="117659544"/>
<feature type="binding site" evidence="12">
    <location>
        <position position="360"/>
    </location>
    <ligand>
        <name>Zn(2+)</name>
        <dbReference type="ChEBI" id="CHEBI:29105"/>
        <note>catalytic</note>
    </ligand>
</feature>
<feature type="compositionally biased region" description="Basic and acidic residues" evidence="13">
    <location>
        <begin position="60"/>
        <end position="79"/>
    </location>
</feature>
<dbReference type="Proteomes" id="UP001652622">
    <property type="component" value="Unplaced"/>
</dbReference>
<dbReference type="Pfam" id="PF01562">
    <property type="entry name" value="Pep_M12B_propep"/>
    <property type="match status" value="1"/>
</dbReference>
<dbReference type="SMART" id="SM00608">
    <property type="entry name" value="ACR"/>
    <property type="match status" value="1"/>
</dbReference>
<feature type="domain" description="Disintegrin" evidence="17">
    <location>
        <begin position="428"/>
        <end position="514"/>
    </location>
</feature>
<keyword evidence="15" id="KW-0732">Signal</keyword>
<dbReference type="PANTHER" id="PTHR11905:SF38">
    <property type="entry name" value="DISINTEGRIN AND METALLOPROTEINASE DOMAIN-CONTAINING PROTEIN 33"/>
    <property type="match status" value="1"/>
</dbReference>
<dbReference type="InterPro" id="IPR001762">
    <property type="entry name" value="Disintegrin_dom"/>
</dbReference>
<keyword evidence="20" id="KW-0645">Protease</keyword>
<dbReference type="InterPro" id="IPR034027">
    <property type="entry name" value="Reprolysin_adamalysin"/>
</dbReference>
<dbReference type="SMART" id="SM00050">
    <property type="entry name" value="DISIN"/>
    <property type="match status" value="1"/>
</dbReference>
<feature type="active site" evidence="12">
    <location>
        <position position="357"/>
    </location>
</feature>
<dbReference type="Pfam" id="PF08516">
    <property type="entry name" value="ADAM_CR"/>
    <property type="match status" value="1"/>
</dbReference>
<dbReference type="PANTHER" id="PTHR11905">
    <property type="entry name" value="ADAM A DISINTEGRIN AND METALLOPROTEASE DOMAIN"/>
    <property type="match status" value="1"/>
</dbReference>
<keyword evidence="3" id="KW-0964">Secreted</keyword>
<name>A0ABM3Z4A6_PANGU</name>
<evidence type="ECO:0000256" key="12">
    <source>
        <dbReference type="PROSITE-ProRule" id="PRU00276"/>
    </source>
</evidence>
<dbReference type="Pfam" id="PF01421">
    <property type="entry name" value="Reprolysin"/>
    <property type="match status" value="1"/>
</dbReference>
<dbReference type="Gene3D" id="2.60.120.260">
    <property type="entry name" value="Galactose-binding domain-like"/>
    <property type="match status" value="1"/>
</dbReference>
<keyword evidence="5 14" id="KW-0812">Transmembrane</keyword>
<comment type="subcellular location">
    <subcellularLocation>
        <location evidence="1">Membrane</location>
        <topology evidence="1">Single-pass type I membrane protein</topology>
    </subcellularLocation>
    <subcellularLocation>
        <location evidence="2">Secreted</location>
    </subcellularLocation>
</comment>
<dbReference type="InterPro" id="IPR024079">
    <property type="entry name" value="MetalloPept_cat_dom_sf"/>
</dbReference>
<evidence type="ECO:0000259" key="16">
    <source>
        <dbReference type="PROSITE" id="PS50026"/>
    </source>
</evidence>
<evidence type="ECO:0000256" key="5">
    <source>
        <dbReference type="ARBA" id="ARBA00022692"/>
    </source>
</evidence>
<keyword evidence="12" id="KW-0479">Metal-binding</keyword>
<organism evidence="19 20">
    <name type="scientific">Pantherophis guttatus</name>
    <name type="common">Corn snake</name>
    <name type="synonym">Elaphe guttata</name>
    <dbReference type="NCBI Taxonomy" id="94885"/>
    <lineage>
        <taxon>Eukaryota</taxon>
        <taxon>Metazoa</taxon>
        <taxon>Chordata</taxon>
        <taxon>Craniata</taxon>
        <taxon>Vertebrata</taxon>
        <taxon>Euteleostomi</taxon>
        <taxon>Lepidosauria</taxon>
        <taxon>Squamata</taxon>
        <taxon>Bifurcata</taxon>
        <taxon>Unidentata</taxon>
        <taxon>Episquamata</taxon>
        <taxon>Toxicofera</taxon>
        <taxon>Serpentes</taxon>
        <taxon>Colubroidea</taxon>
        <taxon>Colubridae</taxon>
        <taxon>Colubrinae</taxon>
        <taxon>Pantherophis</taxon>
    </lineage>
</organism>
<comment type="caution">
    <text evidence="11">Lacks conserved residue(s) required for the propagation of feature annotation.</text>
</comment>
<dbReference type="Gene3D" id="3.40.390.10">
    <property type="entry name" value="Collagenase (Catalytic Domain)"/>
    <property type="match status" value="1"/>
</dbReference>
<evidence type="ECO:0000313" key="19">
    <source>
        <dbReference type="Proteomes" id="UP001652622"/>
    </source>
</evidence>
<dbReference type="GO" id="GO:0008237">
    <property type="term" value="F:metallopeptidase activity"/>
    <property type="evidence" value="ECO:0007669"/>
    <property type="project" value="UniProtKB-KW"/>
</dbReference>
<feature type="disulfide bond" evidence="10">
    <location>
        <begin position="486"/>
        <end position="506"/>
    </location>
</feature>
<feature type="compositionally biased region" description="Pro residues" evidence="13">
    <location>
        <begin position="863"/>
        <end position="888"/>
    </location>
</feature>
<evidence type="ECO:0000256" key="11">
    <source>
        <dbReference type="PROSITE-ProRule" id="PRU00076"/>
    </source>
</evidence>
<dbReference type="RefSeq" id="XP_060543187.1">
    <property type="nucleotide sequence ID" value="XM_060687204.1"/>
</dbReference>
<keyword evidence="7 14" id="KW-0472">Membrane</keyword>
<dbReference type="SUPFAM" id="SSF55486">
    <property type="entry name" value="Metalloproteases ('zincins'), catalytic domain"/>
    <property type="match status" value="1"/>
</dbReference>
<evidence type="ECO:0000256" key="1">
    <source>
        <dbReference type="ARBA" id="ARBA00004479"/>
    </source>
</evidence>
<dbReference type="Gene3D" id="4.10.70.10">
    <property type="entry name" value="Disintegrin domain"/>
    <property type="match status" value="1"/>
</dbReference>
<dbReference type="Pfam" id="PF00200">
    <property type="entry name" value="Disintegrin"/>
    <property type="match status" value="1"/>
</dbReference>
<evidence type="ECO:0000313" key="20">
    <source>
        <dbReference type="RefSeq" id="XP_060543187.1"/>
    </source>
</evidence>
<feature type="signal peptide" evidence="15">
    <location>
        <begin position="1"/>
        <end position="41"/>
    </location>
</feature>
<feature type="domain" description="Peptidase M12B" evidence="18">
    <location>
        <begin position="221"/>
        <end position="420"/>
    </location>
</feature>
<dbReference type="InterPro" id="IPR036436">
    <property type="entry name" value="Disintegrin_dom_sf"/>
</dbReference>
<keyword evidence="19" id="KW-1185">Reference proteome</keyword>
<keyword evidence="20" id="KW-0482">Metalloprotease</keyword>
<evidence type="ECO:0000256" key="15">
    <source>
        <dbReference type="SAM" id="SignalP"/>
    </source>
</evidence>
<evidence type="ECO:0000256" key="14">
    <source>
        <dbReference type="SAM" id="Phobius"/>
    </source>
</evidence>
<evidence type="ECO:0000256" key="4">
    <source>
        <dbReference type="ARBA" id="ARBA00022656"/>
    </source>
</evidence>
<feature type="binding site" evidence="12">
    <location>
        <position position="356"/>
    </location>
    <ligand>
        <name>Zn(2+)</name>
        <dbReference type="ChEBI" id="CHEBI:29105"/>
        <note>catalytic</note>
    </ligand>
</feature>
<sequence length="956" mass="103264">MAGRPPLRDLPAGRRPLLAGPALLLLLLLLLGPLRAGAAEAAEWPPQGESVTPRWISDGGRSRRSVEGAEKAPPPDHGEVAMTVGGNKELVLVLERNQLLSPGYTEVHYAENGQPVIVSPDHTELCYFHGYVRGHVDSWVVLSTCSGFSGLIVLDRNSSYYLKPPANTTTSAAHTLFRAKDLLVKGGSCQQGDLLPNSLADLTGIFQPLKRKRRDSWRALKYMELFIVADYSMFRAQNQNLGVTKQRILEIANYVDKFYRSLNIKVALIGLEVWTDHDKCTVSEDSHTTLVSFLQWKKTLRSRKKHDNAQLLTGITFRGTTIGMAPLEGMCSAENSGGVNMDHSELPIGAAATMAHEIGHNFGMSHDADGCCVEATASQGGCVMAAATGHPFPRVFSSCSRRQLEGYFQKGGGACLFNLPDTKDLVLGKKCGNGFLEEGEECDCGEAEECTNPCCNPQNCTLKAGAECAHGECCNSCKLKTAGIMCREPAGSCDLPEYCTGASPYCPGNVYLLDGSTCSHGEEYCYNGMCMTHHQQCIQLWGRGAWPAPDACFQDVNRAGDMYGNCGKDRHGSYVKCAKRDAKCGKIQCQSPAAKPKGTNTISMDTTIRFNGQEIKCRGTLVYATKDDEGDLSDPGLVMTGTKCGDGLVCKDQRCQNASFFELDKCISKCHGHGVCNSNQNCHCDAGWAPPFCEKPGLGGSVDSGPVQQDHYEAILISLLVVFLLIVPALLLGLYRCYRRESSLLHKWARGFRKRYNTTCRNGIVHQKTSQGHSNSAFSLQDISSANKVKSSITSQVARGISSLKPNPSERAPHPINVVRPLRPGCGPSTPLQRDLKPSRPPPPPFHGSPATPLKGGFGGPTKLPPPKKPLPSTPVRPPPLNPQPRPLYKPLAKTLLAKDVASAPSPALLVMVPPTNSKPAGIGALNHLSKPLKPVAPQRPLPGLKVHPASFAFKK</sequence>
<evidence type="ECO:0000256" key="10">
    <source>
        <dbReference type="PROSITE-ProRule" id="PRU00068"/>
    </source>
</evidence>
<evidence type="ECO:0000256" key="2">
    <source>
        <dbReference type="ARBA" id="ARBA00004613"/>
    </source>
</evidence>
<keyword evidence="11" id="KW-0245">EGF-like domain</keyword>
<keyword evidence="9" id="KW-1199">Hemostasis impairing toxin</keyword>
<keyword evidence="8 11" id="KW-1015">Disulfide bond</keyword>
<feature type="region of interest" description="Disordered" evidence="13">
    <location>
        <begin position="800"/>
        <end position="888"/>
    </location>
</feature>
<evidence type="ECO:0000256" key="9">
    <source>
        <dbReference type="ARBA" id="ARBA00023240"/>
    </source>
</evidence>
<keyword evidence="6 14" id="KW-1133">Transmembrane helix</keyword>
<feature type="binding site" evidence="12">
    <location>
        <position position="366"/>
    </location>
    <ligand>
        <name>Zn(2+)</name>
        <dbReference type="ChEBI" id="CHEBI:29105"/>
        <note>catalytic</note>
    </ligand>
</feature>
<gene>
    <name evidence="20" type="primary">ADAM33</name>
</gene>
<dbReference type="CDD" id="cd04269">
    <property type="entry name" value="ZnMc_adamalysin_II_like"/>
    <property type="match status" value="1"/>
</dbReference>
<feature type="disulfide bond" evidence="11">
    <location>
        <begin position="666"/>
        <end position="676"/>
    </location>
</feature>
<dbReference type="PROSITE" id="PS50215">
    <property type="entry name" value="ADAM_MEPRO"/>
    <property type="match status" value="1"/>
</dbReference>
<evidence type="ECO:0000259" key="18">
    <source>
        <dbReference type="PROSITE" id="PS50215"/>
    </source>
</evidence>
<feature type="domain" description="EGF-like" evidence="16">
    <location>
        <begin position="662"/>
        <end position="694"/>
    </location>
</feature>
<evidence type="ECO:0000256" key="7">
    <source>
        <dbReference type="ARBA" id="ARBA00023136"/>
    </source>
</evidence>
<keyword evidence="20" id="KW-0378">Hydrolase</keyword>
<feature type="transmembrane region" description="Helical" evidence="14">
    <location>
        <begin position="714"/>
        <end position="735"/>
    </location>
</feature>
<evidence type="ECO:0000256" key="13">
    <source>
        <dbReference type="SAM" id="MobiDB-lite"/>
    </source>
</evidence>
<dbReference type="PROSITE" id="PS00427">
    <property type="entry name" value="DISINTEGRIN_1"/>
    <property type="match status" value="1"/>
</dbReference>
<evidence type="ECO:0000256" key="6">
    <source>
        <dbReference type="ARBA" id="ARBA00022989"/>
    </source>
</evidence>
<dbReference type="PROSITE" id="PS50214">
    <property type="entry name" value="DISINTEGRIN_2"/>
    <property type="match status" value="1"/>
</dbReference>
<accession>A0ABM3Z4A6</accession>
<dbReference type="InterPro" id="IPR006586">
    <property type="entry name" value="ADAM_Cys-rich"/>
</dbReference>
<keyword evidence="4" id="KW-0800">Toxin</keyword>
<dbReference type="PRINTS" id="PR00289">
    <property type="entry name" value="DISINTEGRIN"/>
</dbReference>
<dbReference type="InterPro" id="IPR001590">
    <property type="entry name" value="Peptidase_M12B"/>
</dbReference>
<feature type="region of interest" description="Disordered" evidence="13">
    <location>
        <begin position="41"/>
        <end position="81"/>
    </location>
</feature>
<dbReference type="PROSITE" id="PS50026">
    <property type="entry name" value="EGF_3"/>
    <property type="match status" value="1"/>
</dbReference>
<evidence type="ECO:0000259" key="17">
    <source>
        <dbReference type="PROSITE" id="PS50214"/>
    </source>
</evidence>
<reference evidence="20" key="1">
    <citation type="submission" date="2025-08" db="UniProtKB">
        <authorList>
            <consortium name="RefSeq"/>
        </authorList>
    </citation>
    <scope>IDENTIFICATION</scope>
    <source>
        <tissue evidence="20">Blood</tissue>
    </source>
</reference>
<feature type="disulfide bond" evidence="11">
    <location>
        <begin position="684"/>
        <end position="693"/>
    </location>
</feature>
<protein>
    <submittedName>
        <fullName evidence="20">Disintegrin and metalloproteinase domain-containing protein 33 isoform X1</fullName>
    </submittedName>
</protein>
<dbReference type="InterPro" id="IPR018358">
    <property type="entry name" value="Disintegrin_CS"/>
</dbReference>
<proteinExistence type="predicted"/>
<dbReference type="SUPFAM" id="SSF57552">
    <property type="entry name" value="Blood coagulation inhibitor (disintegrin)"/>
    <property type="match status" value="1"/>
</dbReference>